<dbReference type="GO" id="GO:0016853">
    <property type="term" value="F:isomerase activity"/>
    <property type="evidence" value="ECO:0007669"/>
    <property type="project" value="UniProtKB-KW"/>
</dbReference>
<dbReference type="InterPro" id="IPR013785">
    <property type="entry name" value="Aldolase_TIM"/>
</dbReference>
<gene>
    <name evidence="2" type="ORF">DOK78_001204</name>
</gene>
<dbReference type="EMBL" id="CP147251">
    <property type="protein sequence ID" value="WYJ76571.1"/>
    <property type="molecule type" value="Genomic_DNA"/>
</dbReference>
<organism evidence="2 3">
    <name type="scientific">Candidatus Enterococcus lowellii</name>
    <dbReference type="NCBI Taxonomy" id="2230877"/>
    <lineage>
        <taxon>Bacteria</taxon>
        <taxon>Bacillati</taxon>
        <taxon>Bacillota</taxon>
        <taxon>Bacilli</taxon>
        <taxon>Lactobacillales</taxon>
        <taxon>Enterococcaceae</taxon>
        <taxon>Enterococcus</taxon>
    </lineage>
</organism>
<evidence type="ECO:0000313" key="3">
    <source>
        <dbReference type="Proteomes" id="UP000664701"/>
    </source>
</evidence>
<proteinExistence type="predicted"/>
<dbReference type="PROSITE" id="PS51440">
    <property type="entry name" value="TIM_2"/>
    <property type="match status" value="1"/>
</dbReference>
<sequence>MLFDRLSQKLDIKVLFAVPATEISFINDHTKDLIVTAQSIDGDVPLNAMGKISIDNIYDAGAQALFINHSVLPVSISSLFKIVTRAKEKQILSIVCVNNFTEAAMIQPLEPDIVLYEPKEKIGSFEKLSKEKVSEINFNLNEIFTNTLIMQAAGVSTPEDVYEMFSLGVQGTGSSSGIVMAKDPFKMIEYMMKATYQAKLDFNF</sequence>
<dbReference type="RefSeq" id="WP_339076362.1">
    <property type="nucleotide sequence ID" value="NZ_CP147251.1"/>
</dbReference>
<reference evidence="2 3" key="1">
    <citation type="submission" date="2024-03" db="EMBL/GenBank/DDBJ databases">
        <title>The Genome Sequence of Enterococcus sp. DIV2402.</title>
        <authorList>
            <consortium name="The Broad Institute Genomics Platform"/>
            <consortium name="The Broad Institute Microbial Omics Core"/>
            <consortium name="The Broad Institute Genomic Center for Infectious Diseases"/>
            <person name="Earl A."/>
            <person name="Manson A."/>
            <person name="Gilmore M."/>
            <person name="Schwartman J."/>
            <person name="Shea T."/>
            <person name="Abouelleil A."/>
            <person name="Cao P."/>
            <person name="Chapman S."/>
            <person name="Cusick C."/>
            <person name="Young S."/>
            <person name="Neafsey D."/>
            <person name="Nusbaum C."/>
            <person name="Birren B."/>
        </authorList>
    </citation>
    <scope>NUCLEOTIDE SEQUENCE [LARGE SCALE GENOMIC DNA]</scope>
    <source>
        <strain evidence="2 3">DIV2402</strain>
    </source>
</reference>
<keyword evidence="1 2" id="KW-0413">Isomerase</keyword>
<accession>A0ABZ2SN62</accession>
<dbReference type="InterPro" id="IPR035990">
    <property type="entry name" value="TIM_sf"/>
</dbReference>
<keyword evidence="3" id="KW-1185">Reference proteome</keyword>
<dbReference type="InterPro" id="IPR000652">
    <property type="entry name" value="Triosephosphate_isomerase"/>
</dbReference>
<protein>
    <submittedName>
        <fullName evidence="2">Triosephosphate isomerase (TIM)</fullName>
    </submittedName>
</protein>
<dbReference type="Gene3D" id="3.20.20.70">
    <property type="entry name" value="Aldolase class I"/>
    <property type="match status" value="1"/>
</dbReference>
<evidence type="ECO:0000256" key="1">
    <source>
        <dbReference type="ARBA" id="ARBA00023235"/>
    </source>
</evidence>
<evidence type="ECO:0000313" key="2">
    <source>
        <dbReference type="EMBL" id="WYJ76571.1"/>
    </source>
</evidence>
<dbReference type="Proteomes" id="UP000664701">
    <property type="component" value="Chromosome"/>
</dbReference>
<dbReference type="Pfam" id="PF00121">
    <property type="entry name" value="TIM"/>
    <property type="match status" value="1"/>
</dbReference>
<name>A0ABZ2SN62_9ENTE</name>
<dbReference type="SUPFAM" id="SSF51351">
    <property type="entry name" value="Triosephosphate isomerase (TIM)"/>
    <property type="match status" value="1"/>
</dbReference>